<protein>
    <submittedName>
        <fullName evidence="8">Reducing polyketide synthase FUB1</fullName>
    </submittedName>
</protein>
<dbReference type="Proteomes" id="UP000623467">
    <property type="component" value="Unassembled WGS sequence"/>
</dbReference>
<evidence type="ECO:0000313" key="9">
    <source>
        <dbReference type="Proteomes" id="UP000623467"/>
    </source>
</evidence>
<keyword evidence="3" id="KW-0808">Transferase</keyword>
<dbReference type="PROSITE" id="PS52019">
    <property type="entry name" value="PKS_MFAS_DH"/>
    <property type="match status" value="1"/>
</dbReference>
<dbReference type="Pfam" id="PF16197">
    <property type="entry name" value="KAsynt_C_assoc"/>
    <property type="match status" value="1"/>
</dbReference>
<keyword evidence="1" id="KW-0596">Phosphopantetheine</keyword>
<dbReference type="CDD" id="cd00833">
    <property type="entry name" value="PKS"/>
    <property type="match status" value="1"/>
</dbReference>
<sequence>MRHRTPELDTCVLKPVAIVGISAELPSGDYAEENLDHETFFRFLLEGGQAYQKIPMERFNAEAWKGHGLGKVITDRGAFLKNISLFDHVEFGISAKDARSMSVSTRKLIELSFLALLDSGIHYRGQRVGCYTSGIPFDILTVADPDEYEARGSFAGGPCMIANKISYHLDLLGRFWLCGSSIPTDTACSSSLTALHLAVQALRSGDCEAAVIGGCQLNHRFIDFIQYSQGGVLSPDGTCKPFDASANGFSRGEGAVVIVVKLLEDAIRDGDRIYASILGTSITANGSAAPANAPVGDAQAEAMRQAYKGTGRSPKEVDFIELHATGTAAGDPVEANWTGREFKRDGEIMIGSVKGNIGHLEISAFLASLSKICSMFSYGIIPPNVNMIKPNPAIEWDRYRLRVPLEPTPLAPRHPSGAALVSMMSSGIGGVNGHAVIEGPPAQPVSSELYDPREGTTVPVLLVAGGLSPRSASSISATLEEELLNAPGIDLPLLSTIYGRRARQMTWRSFAIVLPDRSITVPFVPPVLNQRTKRPIAFVFSGQGPQHFHMGRQLFQALPLFKDCIMRLDGIYRRRTGSSLIEMTGLFTNHSSRAEQLPIIWPISITLPALTMVQIALCDVLRDIGIVPDIVIGHSAGETALLYACGAAPAEMVMELAIARGQAMALADEGSMAAVSCTAGEAENIVQTVNAELCGILQVACYNATDSFTLVGHNHLIERAIDVAETRGFFARKLRTRVGVHSSLMDSCRDVYVKLVSEVFSRFPTASGYTPQIPVFSGLTGDLYDQAFTPDYFWHQTRLPVRFEEALSSLLRHSPLAMFLEIGPHPVLSAYISHAAADSPVLCPMRRFKVLSVHDEMQTYLKFVGQLVVLGSTAVDFRRLNELKDILYGILPIKPYPFQRKDIPYYPETSAIVKRQMASRNGPLNSPFLHISAQTHPSLSQHIIQGEPIMPAAGFLEMAFEFGAWSLWNVSFRSMLSLPSEKVTVIDVAKEGLYWSVKSRSVGSNPQNARLHADGYMSLERNLEPTPALNIPDIKARSSPFSMTRFYSALSYFAQYGPQFQRVEATWKGENEALVQVRGVAEDLPDACEYIIHPAILDACLHVMVHPAFTGNADRNTYYLPSRVQWVVRHAGAWKPDGLVLDLIVADSSGNYLCSMSGFEVAAHQVASDWTSDKQRFELINQPYSISPFLRNASSTPSPSVFHKFYQMYHHVKERVGKRVIRVLDLGSDEALTTELHAVTTQDSATYCDYIVARKQTANPVIYPAGVNVIELDTDQRDNNPTLNPMTFDIVLGSQLSPIDWPDATMAIELASRLLLPGGAFILQHPDFVNHTAIRVSDAFDSTAHCQDSTIPILFSQSRPLSISDILPANVTPPASVIFELGRELEIQRRLKEMDDAQPLWIESIFDDHGAAAQGFTRSLRKELARPVHLVLFAQCWNASERLNMMRQLTQVAHLEQEIIIDSRRVILVPRLCPSIPPPLHHLNDTDYWIKTDAGSVSLLPLPTVPDDNILIRITATFPISQGLSVVAGDVALARSESWTIFDALPTFVRIHHPTLASMAPIGDIHDPQSLLDPLSSVNCRRLFDPSGVYLLVGGIGSLGMHIALWMYTVGKGARNLVLTSRSGRQSLIRQKNVIALRILSYLETLEDLSLTLISCDASSPPQTAECISQIESPIRGVMMLSVQLSDGIFSKHSKATYEVPFTAKRGALLSLATCLALEDLDFLISMSSAAIFGNAGQTNYASANSTLDEMLREYKNAFSIIAPAIIDSSTIARTEDLLADSRLAQWAPWAMSSKGKAPRYVPHKPILMRYVDICNCIEDGLNILRDRPFSLYVPDYDWYNMQKHFGASPIYDHLVPYKIDTSGAVDSSSVESLQQLVLRFIDADPQDFETSIPLTSYGLDSLSAGRLSRALKPFVALTQLQLLADMSLDDVLVRMDHQSAESEVPDGGDLGHRDR</sequence>
<dbReference type="SUPFAM" id="SSF53335">
    <property type="entry name" value="S-adenosyl-L-methionine-dependent methyltransferases"/>
    <property type="match status" value="1"/>
</dbReference>
<dbReference type="SMART" id="SM00826">
    <property type="entry name" value="PKS_DH"/>
    <property type="match status" value="1"/>
</dbReference>
<feature type="region of interest" description="C-terminal hotdog fold" evidence="5">
    <location>
        <begin position="1038"/>
        <end position="1195"/>
    </location>
</feature>
<comment type="caution">
    <text evidence="8">The sequence shown here is derived from an EMBL/GenBank/DDBJ whole genome shotgun (WGS) entry which is preliminary data.</text>
</comment>
<dbReference type="InterPro" id="IPR032821">
    <property type="entry name" value="PKS_assoc"/>
</dbReference>
<evidence type="ECO:0000256" key="5">
    <source>
        <dbReference type="PROSITE-ProRule" id="PRU01363"/>
    </source>
</evidence>
<evidence type="ECO:0000256" key="4">
    <source>
        <dbReference type="ARBA" id="ARBA00023268"/>
    </source>
</evidence>
<dbReference type="InterPro" id="IPR018201">
    <property type="entry name" value="Ketoacyl_synth_AS"/>
</dbReference>
<dbReference type="PANTHER" id="PTHR43775">
    <property type="entry name" value="FATTY ACID SYNTHASE"/>
    <property type="match status" value="1"/>
</dbReference>
<dbReference type="Gene3D" id="3.40.366.10">
    <property type="entry name" value="Malonyl-Coenzyme A Acyl Carrier Protein, domain 2"/>
    <property type="match status" value="1"/>
</dbReference>
<dbReference type="OrthoDB" id="329835at2759"/>
<dbReference type="PROSITE" id="PS52004">
    <property type="entry name" value="KS3_2"/>
    <property type="match status" value="1"/>
</dbReference>
<dbReference type="SUPFAM" id="SSF52151">
    <property type="entry name" value="FabD/lysophospholipase-like"/>
    <property type="match status" value="1"/>
</dbReference>
<dbReference type="SMART" id="SM00825">
    <property type="entry name" value="PKS_KS"/>
    <property type="match status" value="1"/>
</dbReference>
<dbReference type="Gene3D" id="3.10.129.110">
    <property type="entry name" value="Polyketide synthase dehydratase"/>
    <property type="match status" value="1"/>
</dbReference>
<dbReference type="Pfam" id="PF00698">
    <property type="entry name" value="Acyl_transf_1"/>
    <property type="match status" value="1"/>
</dbReference>
<dbReference type="InterPro" id="IPR029063">
    <property type="entry name" value="SAM-dependent_MTases_sf"/>
</dbReference>
<evidence type="ECO:0000259" key="6">
    <source>
        <dbReference type="PROSITE" id="PS52004"/>
    </source>
</evidence>
<feature type="domain" description="PKS/mFAS DH" evidence="7">
    <location>
        <begin position="910"/>
        <end position="1195"/>
    </location>
</feature>
<dbReference type="SUPFAM" id="SSF55048">
    <property type="entry name" value="Probable ACP-binding domain of malonyl-CoA ACP transacylase"/>
    <property type="match status" value="1"/>
</dbReference>
<dbReference type="GO" id="GO:0004312">
    <property type="term" value="F:fatty acid synthase activity"/>
    <property type="evidence" value="ECO:0007669"/>
    <property type="project" value="TreeGrafter"/>
</dbReference>
<dbReference type="InterPro" id="IPR036291">
    <property type="entry name" value="NAD(P)-bd_dom_sf"/>
</dbReference>
<keyword evidence="4" id="KW-0511">Multifunctional enzyme</keyword>
<dbReference type="InterPro" id="IPR020841">
    <property type="entry name" value="PKS_Beta-ketoAc_synthase_dom"/>
</dbReference>
<dbReference type="InterPro" id="IPR013968">
    <property type="entry name" value="PKS_KR"/>
</dbReference>
<dbReference type="GO" id="GO:0006633">
    <property type="term" value="P:fatty acid biosynthetic process"/>
    <property type="evidence" value="ECO:0007669"/>
    <property type="project" value="InterPro"/>
</dbReference>
<organism evidence="8 9">
    <name type="scientific">Mycena sanguinolenta</name>
    <dbReference type="NCBI Taxonomy" id="230812"/>
    <lineage>
        <taxon>Eukaryota</taxon>
        <taxon>Fungi</taxon>
        <taxon>Dikarya</taxon>
        <taxon>Basidiomycota</taxon>
        <taxon>Agaricomycotina</taxon>
        <taxon>Agaricomycetes</taxon>
        <taxon>Agaricomycetidae</taxon>
        <taxon>Agaricales</taxon>
        <taxon>Marasmiineae</taxon>
        <taxon>Mycenaceae</taxon>
        <taxon>Mycena</taxon>
    </lineage>
</organism>
<dbReference type="Gene3D" id="3.40.50.720">
    <property type="entry name" value="NAD(P)-binding Rossmann-like Domain"/>
    <property type="match status" value="1"/>
</dbReference>
<dbReference type="SUPFAM" id="SSF53901">
    <property type="entry name" value="Thiolase-like"/>
    <property type="match status" value="1"/>
</dbReference>
<dbReference type="SUPFAM" id="SSF51735">
    <property type="entry name" value="NAD(P)-binding Rossmann-fold domains"/>
    <property type="match status" value="1"/>
</dbReference>
<keyword evidence="2" id="KW-0597">Phosphoprotein</keyword>
<dbReference type="InterPro" id="IPR057326">
    <property type="entry name" value="KR_dom"/>
</dbReference>
<feature type="region of interest" description="N-terminal hotdog fold" evidence="5">
    <location>
        <begin position="910"/>
        <end position="1024"/>
    </location>
</feature>
<dbReference type="Pfam" id="PF02801">
    <property type="entry name" value="Ketoacyl-synt_C"/>
    <property type="match status" value="1"/>
</dbReference>
<dbReference type="GO" id="GO:0004315">
    <property type="term" value="F:3-oxoacyl-[acyl-carrier-protein] synthase activity"/>
    <property type="evidence" value="ECO:0007669"/>
    <property type="project" value="InterPro"/>
</dbReference>
<dbReference type="InterPro" id="IPR016039">
    <property type="entry name" value="Thiolase-like"/>
</dbReference>
<dbReference type="InterPro" id="IPR042104">
    <property type="entry name" value="PKS_dehydratase_sf"/>
</dbReference>
<keyword evidence="9" id="KW-1185">Reference proteome</keyword>
<dbReference type="InterPro" id="IPR020807">
    <property type="entry name" value="PKS_DH"/>
</dbReference>
<dbReference type="InterPro" id="IPR049551">
    <property type="entry name" value="PKS_DH_C"/>
</dbReference>
<dbReference type="SMART" id="SM00827">
    <property type="entry name" value="PKS_AT"/>
    <property type="match status" value="1"/>
</dbReference>
<evidence type="ECO:0000313" key="8">
    <source>
        <dbReference type="EMBL" id="KAF7373671.1"/>
    </source>
</evidence>
<reference evidence="8" key="1">
    <citation type="submission" date="2020-05" db="EMBL/GenBank/DDBJ databases">
        <title>Mycena genomes resolve the evolution of fungal bioluminescence.</title>
        <authorList>
            <person name="Tsai I.J."/>
        </authorList>
    </citation>
    <scope>NUCLEOTIDE SEQUENCE</scope>
    <source>
        <strain evidence="8">160909Yilan</strain>
    </source>
</reference>
<dbReference type="InterPro" id="IPR050091">
    <property type="entry name" value="PKS_NRPS_Biosynth_Enz"/>
</dbReference>
<dbReference type="Pfam" id="PF14765">
    <property type="entry name" value="PS-DH"/>
    <property type="match status" value="1"/>
</dbReference>
<feature type="active site" description="Proton donor; for dehydratase activity" evidence="5">
    <location>
        <position position="1098"/>
    </location>
</feature>
<evidence type="ECO:0000256" key="2">
    <source>
        <dbReference type="ARBA" id="ARBA00022553"/>
    </source>
</evidence>
<dbReference type="Pfam" id="PF08659">
    <property type="entry name" value="KR"/>
    <property type="match status" value="1"/>
</dbReference>
<evidence type="ECO:0000256" key="1">
    <source>
        <dbReference type="ARBA" id="ARBA00022450"/>
    </source>
</evidence>
<dbReference type="EMBL" id="JACAZH010000003">
    <property type="protein sequence ID" value="KAF7373671.1"/>
    <property type="molecule type" value="Genomic_DNA"/>
</dbReference>
<dbReference type="InterPro" id="IPR049900">
    <property type="entry name" value="PKS_mFAS_DH"/>
</dbReference>
<proteinExistence type="predicted"/>
<dbReference type="InterPro" id="IPR014030">
    <property type="entry name" value="Ketoacyl_synth_N"/>
</dbReference>
<dbReference type="PANTHER" id="PTHR43775:SF37">
    <property type="entry name" value="SI:DKEY-61P9.11"/>
    <property type="match status" value="1"/>
</dbReference>
<gene>
    <name evidence="8" type="ORF">MSAN_00578000</name>
</gene>
<evidence type="ECO:0000259" key="7">
    <source>
        <dbReference type="PROSITE" id="PS52019"/>
    </source>
</evidence>
<dbReference type="SMART" id="SM00822">
    <property type="entry name" value="PKS_KR"/>
    <property type="match status" value="1"/>
</dbReference>
<dbReference type="InterPro" id="IPR014043">
    <property type="entry name" value="Acyl_transferase_dom"/>
</dbReference>
<dbReference type="InterPro" id="IPR016036">
    <property type="entry name" value="Malonyl_transacylase_ACP-bd"/>
</dbReference>
<dbReference type="Pfam" id="PF00109">
    <property type="entry name" value="ketoacyl-synt"/>
    <property type="match status" value="1"/>
</dbReference>
<name>A0A8H6ZCA8_9AGAR</name>
<dbReference type="GO" id="GO:0044550">
    <property type="term" value="P:secondary metabolite biosynthetic process"/>
    <property type="evidence" value="ECO:0007669"/>
    <property type="project" value="UniProtKB-ARBA"/>
</dbReference>
<dbReference type="InterPro" id="IPR016035">
    <property type="entry name" value="Acyl_Trfase/lysoPLipase"/>
</dbReference>
<dbReference type="Gene3D" id="3.40.47.10">
    <property type="match status" value="1"/>
</dbReference>
<dbReference type="InterPro" id="IPR014031">
    <property type="entry name" value="Ketoacyl_synth_C"/>
</dbReference>
<dbReference type="InterPro" id="IPR001227">
    <property type="entry name" value="Ac_transferase_dom_sf"/>
</dbReference>
<evidence type="ECO:0000256" key="3">
    <source>
        <dbReference type="ARBA" id="ARBA00022679"/>
    </source>
</evidence>
<feature type="domain" description="Ketosynthase family 3 (KS3)" evidence="6">
    <location>
        <begin position="13"/>
        <end position="439"/>
    </location>
</feature>
<accession>A0A8H6ZCA8</accession>
<dbReference type="PROSITE" id="PS00606">
    <property type="entry name" value="KS3_1"/>
    <property type="match status" value="1"/>
</dbReference>
<feature type="active site" description="Proton acceptor; for dehydratase activity" evidence="5">
    <location>
        <position position="942"/>
    </location>
</feature>